<proteinExistence type="predicted"/>
<name>A0A101M4D3_PICGL</name>
<dbReference type="EMBL" id="LKAM01000001">
    <property type="protein sequence ID" value="KUM50652.1"/>
    <property type="molecule type" value="Genomic_DNA"/>
</dbReference>
<accession>A0A101M4D3</accession>
<keyword evidence="1" id="KW-0496">Mitochondrion</keyword>
<organism evidence="1">
    <name type="scientific">Picea glauca</name>
    <name type="common">White spruce</name>
    <name type="synonym">Pinus glauca</name>
    <dbReference type="NCBI Taxonomy" id="3330"/>
    <lineage>
        <taxon>Eukaryota</taxon>
        <taxon>Viridiplantae</taxon>
        <taxon>Streptophyta</taxon>
        <taxon>Embryophyta</taxon>
        <taxon>Tracheophyta</taxon>
        <taxon>Spermatophyta</taxon>
        <taxon>Pinopsida</taxon>
        <taxon>Pinidae</taxon>
        <taxon>Conifers I</taxon>
        <taxon>Pinales</taxon>
        <taxon>Pinaceae</taxon>
        <taxon>Picea</taxon>
    </lineage>
</organism>
<reference evidence="1" key="1">
    <citation type="journal article" date="2015" name="Genome Biol. Evol.">
        <title>Organellar Genomes of White Spruce (Picea glauca): Assembly and Annotation.</title>
        <authorList>
            <person name="Jackman S.D."/>
            <person name="Warren R.L."/>
            <person name="Gibb E.A."/>
            <person name="Vandervalk B.P."/>
            <person name="Mohamadi H."/>
            <person name="Chu J."/>
            <person name="Raymond A."/>
            <person name="Pleasance S."/>
            <person name="Coope R."/>
            <person name="Wildung M.R."/>
            <person name="Ritland C.E."/>
            <person name="Bousquet J."/>
            <person name="Jones S.J."/>
            <person name="Bohlmann J."/>
            <person name="Birol I."/>
        </authorList>
    </citation>
    <scope>NUCLEOTIDE SEQUENCE [LARGE SCALE GENOMIC DNA]</scope>
    <source>
        <tissue evidence="1">Flushing bud</tissue>
    </source>
</reference>
<evidence type="ECO:0000313" key="1">
    <source>
        <dbReference type="EMBL" id="KUM50652.1"/>
    </source>
</evidence>
<geneLocation type="mitochondrion" evidence="1"/>
<dbReference type="AlphaFoldDB" id="A0A101M4D3"/>
<sequence>MGRPIISLLRSVHPLHLYKHLSRELTNHYHSHSHLGTWVGDTYLYELEIESQVVGGKPYLFGVRELARPIGAAFSY</sequence>
<protein>
    <submittedName>
        <fullName evidence="1">Uncharacterized protein</fullName>
    </submittedName>
</protein>
<comment type="caution">
    <text evidence="1">The sequence shown here is derived from an EMBL/GenBank/DDBJ whole genome shotgun (WGS) entry which is preliminary data.</text>
</comment>
<gene>
    <name evidence="1" type="ORF">ABT39_MTgene496</name>
</gene>